<evidence type="ECO:0000313" key="1">
    <source>
        <dbReference type="EMBL" id="TSE24710.1"/>
    </source>
</evidence>
<keyword evidence="2" id="KW-1185">Reference proteome</keyword>
<dbReference type="Proteomes" id="UP000318554">
    <property type="component" value="Unassembled WGS sequence"/>
</dbReference>
<dbReference type="OrthoDB" id="8776015at2"/>
<gene>
    <name evidence="1" type="ORF">Taqua_01418</name>
</gene>
<dbReference type="AlphaFoldDB" id="A0A554WMA9"/>
<organism evidence="1 2">
    <name type="scientific">Tepidimonas aquatica</name>
    <dbReference type="NCBI Taxonomy" id="247482"/>
    <lineage>
        <taxon>Bacteria</taxon>
        <taxon>Pseudomonadati</taxon>
        <taxon>Pseudomonadota</taxon>
        <taxon>Betaproteobacteria</taxon>
        <taxon>Burkholderiales</taxon>
        <taxon>Tepidimonas</taxon>
    </lineage>
</organism>
<comment type="caution">
    <text evidence="1">The sequence shown here is derived from an EMBL/GenBank/DDBJ whole genome shotgun (WGS) entry which is preliminary data.</text>
</comment>
<name>A0A554WMA9_9BURK</name>
<dbReference type="RefSeq" id="WP_144326026.1">
    <property type="nucleotide sequence ID" value="NZ_VJNA01000015.1"/>
</dbReference>
<sequence>MSNRIWIAGVSLVAGLAGCAAPGGQSPAAKAASTPAPAPATASAAVSPASAPAPAAASTQQAAEFYVVLPEDGRYYAFGSFKLYQDYLAHGEVALTRTRIGAGPSGQTVVFGITKDDVKHGQPSTGERVYDGQLAPAADFYGEVFKGGRYYVFGDLKQLLDFAAHGEVPYSFTDIGAGPNGATIVWVMDKRSYAEGEPTQRMQRFRALRGAG</sequence>
<dbReference type="EMBL" id="VJNA01000015">
    <property type="protein sequence ID" value="TSE24710.1"/>
    <property type="molecule type" value="Genomic_DNA"/>
</dbReference>
<dbReference type="PROSITE" id="PS51257">
    <property type="entry name" value="PROKAR_LIPOPROTEIN"/>
    <property type="match status" value="1"/>
</dbReference>
<proteinExistence type="predicted"/>
<reference evidence="1 2" key="1">
    <citation type="submission" date="2019-07" db="EMBL/GenBank/DDBJ databases">
        <title>Tepidimonas aquatica CLN-1 draft genome.</title>
        <authorList>
            <person name="Da Costa M.S."/>
            <person name="Froufe H.J.C."/>
            <person name="Egas C."/>
            <person name="Albuquerque L."/>
        </authorList>
    </citation>
    <scope>NUCLEOTIDE SEQUENCE [LARGE SCALE GENOMIC DNA]</scope>
    <source>
        <strain evidence="1 2">CLN-1</strain>
    </source>
</reference>
<accession>A0A554WMA9</accession>
<evidence type="ECO:0008006" key="3">
    <source>
        <dbReference type="Google" id="ProtNLM"/>
    </source>
</evidence>
<protein>
    <recommendedName>
        <fullName evidence="3">Lipoprotein</fullName>
    </recommendedName>
</protein>
<evidence type="ECO:0000313" key="2">
    <source>
        <dbReference type="Proteomes" id="UP000318554"/>
    </source>
</evidence>